<evidence type="ECO:0000259" key="13">
    <source>
        <dbReference type="PROSITE" id="PS51384"/>
    </source>
</evidence>
<dbReference type="Pfam" id="PF00970">
    <property type="entry name" value="FAD_binding_6"/>
    <property type="match status" value="1"/>
</dbReference>
<organism evidence="14 15">
    <name type="scientific">Streptomyces tardus</name>
    <dbReference type="NCBI Taxonomy" id="2780544"/>
    <lineage>
        <taxon>Bacteria</taxon>
        <taxon>Bacillati</taxon>
        <taxon>Actinomycetota</taxon>
        <taxon>Actinomycetes</taxon>
        <taxon>Kitasatosporales</taxon>
        <taxon>Streptomycetaceae</taxon>
        <taxon>Streptomyces</taxon>
    </lineage>
</organism>
<dbReference type="CDD" id="cd19753">
    <property type="entry name" value="Mb-like_oxidoreductase"/>
    <property type="match status" value="1"/>
</dbReference>
<name>A0A949JFS4_9ACTN</name>
<dbReference type="InterPro" id="IPR001433">
    <property type="entry name" value="OxRdtase_FAD/NAD-bd"/>
</dbReference>
<dbReference type="InterPro" id="IPR008333">
    <property type="entry name" value="Cbr1-like_FAD-bd_dom"/>
</dbReference>
<comment type="cofactor">
    <cofactor evidence="2">
        <name>FAD</name>
        <dbReference type="ChEBI" id="CHEBI:57692"/>
    </cofactor>
</comment>
<dbReference type="Gene3D" id="2.40.30.10">
    <property type="entry name" value="Translation factors"/>
    <property type="match status" value="1"/>
</dbReference>
<evidence type="ECO:0000313" key="14">
    <source>
        <dbReference type="EMBL" id="MBU7597765.1"/>
    </source>
</evidence>
<dbReference type="InterPro" id="IPR039261">
    <property type="entry name" value="FNR_nucleotide-bd"/>
</dbReference>
<evidence type="ECO:0000256" key="11">
    <source>
        <dbReference type="SAM" id="MobiDB-lite"/>
    </source>
</evidence>
<evidence type="ECO:0000256" key="10">
    <source>
        <dbReference type="ARBA" id="ARBA00049433"/>
    </source>
</evidence>
<dbReference type="PROSITE" id="PS51384">
    <property type="entry name" value="FAD_FR"/>
    <property type="match status" value="1"/>
</dbReference>
<evidence type="ECO:0000256" key="3">
    <source>
        <dbReference type="ARBA" id="ARBA00006401"/>
    </source>
</evidence>
<feature type="region of interest" description="Disordered" evidence="11">
    <location>
        <begin position="32"/>
        <end position="101"/>
    </location>
</feature>
<evidence type="ECO:0000256" key="4">
    <source>
        <dbReference type="ARBA" id="ARBA00012229"/>
    </source>
</evidence>
<evidence type="ECO:0000256" key="9">
    <source>
        <dbReference type="ARBA" id="ARBA00048649"/>
    </source>
</evidence>
<dbReference type="GO" id="GO:0019825">
    <property type="term" value="F:oxygen binding"/>
    <property type="evidence" value="ECO:0007669"/>
    <property type="project" value="InterPro"/>
</dbReference>
<evidence type="ECO:0000256" key="2">
    <source>
        <dbReference type="ARBA" id="ARBA00001974"/>
    </source>
</evidence>
<evidence type="ECO:0000256" key="6">
    <source>
        <dbReference type="ARBA" id="ARBA00022857"/>
    </source>
</evidence>
<sequence length="491" mass="53123">MHGTPAEKRLGTTAHTFVTPVCRTGRICKGRGQRMTTMSEDHDIPTRGSSGDEGGWFAASARPSPAGSGAARTAPAAQTTDSGRTRERPLTPTPEPHPADGVEAVPLPPVAVPSAAEIELIQQTLAEIEPVANAVTSHFYSLLFVRNPQLRDLFPAAMDTQRDRLFRALLTTARHAGNPAVLTSYLSGLGRGHRKYGTRAEYYPVLGECLLGALERFAHFTWSPAAETAWVKAYTLISQIMIDAAAVDEQRAPASWQAEVVSHERRSSDTAVITLRTDQPYAFRAGQYTSIETPWWPRVWRHYSFAGAPRSDGLITLHVKAVPAGWVSGALVNRAQPGDVVRLGGPAGTMTVNHRSENGLLCLGGGTGIAPIKAMIEEVAEYGRRRLFDVFYGARSAHELYDLETMRQLEAEHSWLSVHPVVGDGCPVRASVLTGQVPDVIRGSGHWSGHDGYVSGPPGMIRSGIDALRDVGIPQERIRHDALDELAFAGD</sequence>
<feature type="domain" description="FAD-binding FR-type" evidence="13">
    <location>
        <begin position="253"/>
        <end position="353"/>
    </location>
</feature>
<dbReference type="PANTHER" id="PTHR47354:SF5">
    <property type="entry name" value="PROTEIN RFBI"/>
    <property type="match status" value="1"/>
</dbReference>
<keyword evidence="5" id="KW-0001">2Fe-2S</keyword>
<evidence type="ECO:0000313" key="15">
    <source>
        <dbReference type="Proteomes" id="UP000694501"/>
    </source>
</evidence>
<dbReference type="InterPro" id="IPR000971">
    <property type="entry name" value="Globin"/>
</dbReference>
<feature type="domain" description="Globin" evidence="12">
    <location>
        <begin position="112"/>
        <end position="246"/>
    </location>
</feature>
<comment type="caution">
    <text evidence="14">The sequence shown here is derived from an EMBL/GenBank/DDBJ whole genome shotgun (WGS) entry which is preliminary data.</text>
</comment>
<dbReference type="Pfam" id="PF00042">
    <property type="entry name" value="Globin"/>
    <property type="match status" value="1"/>
</dbReference>
<keyword evidence="6" id="KW-0521">NADP</keyword>
<dbReference type="PROSITE" id="PS01033">
    <property type="entry name" value="GLOBIN"/>
    <property type="match status" value="1"/>
</dbReference>
<comment type="similarity">
    <text evidence="3">In the C-terminal section; belongs to the flavoprotein pyridine nucleotide cytochrome reductase family.</text>
</comment>
<proteinExistence type="inferred from homology"/>
<dbReference type="Pfam" id="PF00175">
    <property type="entry name" value="NAD_binding_1"/>
    <property type="match status" value="1"/>
</dbReference>
<dbReference type="SUPFAM" id="SSF52343">
    <property type="entry name" value="Ferredoxin reductase-like, C-terminal NADP-linked domain"/>
    <property type="match status" value="1"/>
</dbReference>
<dbReference type="InterPro" id="IPR009050">
    <property type="entry name" value="Globin-like_sf"/>
</dbReference>
<dbReference type="AlphaFoldDB" id="A0A949JFS4"/>
<dbReference type="Gene3D" id="3.40.50.80">
    <property type="entry name" value="Nucleotide-binding domain of ferredoxin-NADP reductase (FNR) module"/>
    <property type="match status" value="1"/>
</dbReference>
<keyword evidence="8" id="KW-0520">NAD</keyword>
<dbReference type="PANTHER" id="PTHR47354">
    <property type="entry name" value="NADH OXIDOREDUCTASE HCR"/>
    <property type="match status" value="1"/>
</dbReference>
<dbReference type="EC" id="1.14.12.17" evidence="4"/>
<dbReference type="GO" id="GO:0051537">
    <property type="term" value="F:2 iron, 2 sulfur cluster binding"/>
    <property type="evidence" value="ECO:0007669"/>
    <property type="project" value="UniProtKB-KW"/>
</dbReference>
<protein>
    <recommendedName>
        <fullName evidence="4">nitric oxide dioxygenase</fullName>
        <ecNumber evidence="4">1.14.12.17</ecNumber>
    </recommendedName>
</protein>
<keyword evidence="5" id="KW-0408">Iron</keyword>
<dbReference type="SUPFAM" id="SSF46458">
    <property type="entry name" value="Globin-like"/>
    <property type="match status" value="1"/>
</dbReference>
<evidence type="ECO:0000256" key="1">
    <source>
        <dbReference type="ARBA" id="ARBA00001970"/>
    </source>
</evidence>
<comment type="catalytic activity">
    <reaction evidence="10">
        <text>2 nitric oxide + NADPH + 2 O2 = 2 nitrate + NADP(+) + H(+)</text>
        <dbReference type="Rhea" id="RHEA:19465"/>
        <dbReference type="ChEBI" id="CHEBI:15378"/>
        <dbReference type="ChEBI" id="CHEBI:15379"/>
        <dbReference type="ChEBI" id="CHEBI:16480"/>
        <dbReference type="ChEBI" id="CHEBI:17632"/>
        <dbReference type="ChEBI" id="CHEBI:57783"/>
        <dbReference type="ChEBI" id="CHEBI:58349"/>
        <dbReference type="EC" id="1.14.12.17"/>
    </reaction>
</comment>
<dbReference type="InterPro" id="IPR050415">
    <property type="entry name" value="MRET"/>
</dbReference>
<keyword evidence="7" id="KW-0411">Iron-sulfur</keyword>
<dbReference type="Proteomes" id="UP000694501">
    <property type="component" value="Unassembled WGS sequence"/>
</dbReference>
<keyword evidence="5" id="KW-0479">Metal-binding</keyword>
<dbReference type="SUPFAM" id="SSF63380">
    <property type="entry name" value="Riboflavin synthase domain-like"/>
    <property type="match status" value="1"/>
</dbReference>
<evidence type="ECO:0000256" key="8">
    <source>
        <dbReference type="ARBA" id="ARBA00023027"/>
    </source>
</evidence>
<dbReference type="PRINTS" id="PR00410">
    <property type="entry name" value="PHEHYDRXLASE"/>
</dbReference>
<keyword evidence="15" id="KW-1185">Reference proteome</keyword>
<dbReference type="InterPro" id="IPR017927">
    <property type="entry name" value="FAD-bd_FR_type"/>
</dbReference>
<dbReference type="GO" id="GO:0020037">
    <property type="term" value="F:heme binding"/>
    <property type="evidence" value="ECO:0007669"/>
    <property type="project" value="InterPro"/>
</dbReference>
<evidence type="ECO:0000256" key="5">
    <source>
        <dbReference type="ARBA" id="ARBA00022714"/>
    </source>
</evidence>
<comment type="cofactor">
    <cofactor evidence="1">
        <name>heme b</name>
        <dbReference type="ChEBI" id="CHEBI:60344"/>
    </cofactor>
</comment>
<dbReference type="EMBL" id="JAELVF020000001">
    <property type="protein sequence ID" value="MBU7597765.1"/>
    <property type="molecule type" value="Genomic_DNA"/>
</dbReference>
<comment type="catalytic activity">
    <reaction evidence="9">
        <text>2 nitric oxide + NADH + 2 O2 = 2 nitrate + NAD(+) + H(+)</text>
        <dbReference type="Rhea" id="RHEA:19469"/>
        <dbReference type="ChEBI" id="CHEBI:15378"/>
        <dbReference type="ChEBI" id="CHEBI:15379"/>
        <dbReference type="ChEBI" id="CHEBI:16480"/>
        <dbReference type="ChEBI" id="CHEBI:17632"/>
        <dbReference type="ChEBI" id="CHEBI:57540"/>
        <dbReference type="ChEBI" id="CHEBI:57945"/>
        <dbReference type="EC" id="1.14.12.17"/>
    </reaction>
</comment>
<gene>
    <name evidence="14" type="ORF">JGS22_009065</name>
</gene>
<reference evidence="14" key="1">
    <citation type="submission" date="2021-06" db="EMBL/GenBank/DDBJ databases">
        <title>Sequencing of actinobacteria type strains.</title>
        <authorList>
            <person name="Nguyen G.-S."/>
            <person name="Wentzel A."/>
        </authorList>
    </citation>
    <scope>NUCLEOTIDE SEQUENCE</scope>
    <source>
        <strain evidence="14">P38-E01</strain>
    </source>
</reference>
<dbReference type="Gene3D" id="1.10.490.10">
    <property type="entry name" value="Globins"/>
    <property type="match status" value="1"/>
</dbReference>
<dbReference type="InterPro" id="IPR017938">
    <property type="entry name" value="Riboflavin_synthase-like_b-brl"/>
</dbReference>
<dbReference type="GO" id="GO:0008941">
    <property type="term" value="F:nitric oxide dioxygenase NAD(P)H activity"/>
    <property type="evidence" value="ECO:0007669"/>
    <property type="project" value="UniProtKB-EC"/>
</dbReference>
<accession>A0A949JFS4</accession>
<feature type="compositionally biased region" description="Low complexity" evidence="11">
    <location>
        <begin position="58"/>
        <end position="80"/>
    </location>
</feature>
<dbReference type="InterPro" id="IPR012292">
    <property type="entry name" value="Globin/Proto"/>
</dbReference>
<dbReference type="CDD" id="cd06187">
    <property type="entry name" value="O2ase_reductase_like"/>
    <property type="match status" value="1"/>
</dbReference>
<evidence type="ECO:0000256" key="7">
    <source>
        <dbReference type="ARBA" id="ARBA00023014"/>
    </source>
</evidence>
<evidence type="ECO:0000259" key="12">
    <source>
        <dbReference type="PROSITE" id="PS01033"/>
    </source>
</evidence>